<reference evidence="1" key="1">
    <citation type="submission" date="2020-05" db="EMBL/GenBank/DDBJ databases">
        <title>Large-scale comparative analyses of tick genomes elucidate their genetic diversity and vector capacities.</title>
        <authorList>
            <person name="Jia N."/>
            <person name="Wang J."/>
            <person name="Shi W."/>
            <person name="Du L."/>
            <person name="Sun Y."/>
            <person name="Zhan W."/>
            <person name="Jiang J."/>
            <person name="Wang Q."/>
            <person name="Zhang B."/>
            <person name="Ji P."/>
            <person name="Sakyi L.B."/>
            <person name="Cui X."/>
            <person name="Yuan T."/>
            <person name="Jiang B."/>
            <person name="Yang W."/>
            <person name="Lam T.T.-Y."/>
            <person name="Chang Q."/>
            <person name="Ding S."/>
            <person name="Wang X."/>
            <person name="Zhu J."/>
            <person name="Ruan X."/>
            <person name="Zhao L."/>
            <person name="Wei J."/>
            <person name="Que T."/>
            <person name="Du C."/>
            <person name="Cheng J."/>
            <person name="Dai P."/>
            <person name="Han X."/>
            <person name="Huang E."/>
            <person name="Gao Y."/>
            <person name="Liu J."/>
            <person name="Shao H."/>
            <person name="Ye R."/>
            <person name="Li L."/>
            <person name="Wei W."/>
            <person name="Wang X."/>
            <person name="Wang C."/>
            <person name="Yang T."/>
            <person name="Huo Q."/>
            <person name="Li W."/>
            <person name="Guo W."/>
            <person name="Chen H."/>
            <person name="Zhou L."/>
            <person name="Ni X."/>
            <person name="Tian J."/>
            <person name="Zhou Y."/>
            <person name="Sheng Y."/>
            <person name="Liu T."/>
            <person name="Pan Y."/>
            <person name="Xia L."/>
            <person name="Li J."/>
            <person name="Zhao F."/>
            <person name="Cao W."/>
        </authorList>
    </citation>
    <scope>NUCLEOTIDE SEQUENCE</scope>
    <source>
        <strain evidence="1">Hyas-2018</strain>
    </source>
</reference>
<keyword evidence="2" id="KW-1185">Reference proteome</keyword>
<dbReference type="Proteomes" id="UP000821845">
    <property type="component" value="Chromosome 3"/>
</dbReference>
<organism evidence="1 2">
    <name type="scientific">Hyalomma asiaticum</name>
    <name type="common">Tick</name>
    <dbReference type="NCBI Taxonomy" id="266040"/>
    <lineage>
        <taxon>Eukaryota</taxon>
        <taxon>Metazoa</taxon>
        <taxon>Ecdysozoa</taxon>
        <taxon>Arthropoda</taxon>
        <taxon>Chelicerata</taxon>
        <taxon>Arachnida</taxon>
        <taxon>Acari</taxon>
        <taxon>Parasitiformes</taxon>
        <taxon>Ixodida</taxon>
        <taxon>Ixodoidea</taxon>
        <taxon>Ixodidae</taxon>
        <taxon>Hyalomminae</taxon>
        <taxon>Hyalomma</taxon>
    </lineage>
</organism>
<proteinExistence type="predicted"/>
<comment type="caution">
    <text evidence="1">The sequence shown here is derived from an EMBL/GenBank/DDBJ whole genome shotgun (WGS) entry which is preliminary data.</text>
</comment>
<sequence length="112" mass="12306">MEEEARRSDSRGTGGPVANGNENTSPNNSQQPPESNSMLSTSVCGSRSIEHNATRLEFHVQAPQDGSGRVVRFFTMKTPTLRRPPEVVEPKRGRIRTQYAYAAAGYRAAKTL</sequence>
<protein>
    <submittedName>
        <fullName evidence="1">Uncharacterized protein</fullName>
    </submittedName>
</protein>
<evidence type="ECO:0000313" key="2">
    <source>
        <dbReference type="Proteomes" id="UP000821845"/>
    </source>
</evidence>
<evidence type="ECO:0000313" key="1">
    <source>
        <dbReference type="EMBL" id="KAH6935269.1"/>
    </source>
</evidence>
<name>A0ACB7SNC0_HYAAI</name>
<accession>A0ACB7SNC0</accession>
<dbReference type="EMBL" id="CM023483">
    <property type="protein sequence ID" value="KAH6935269.1"/>
    <property type="molecule type" value="Genomic_DNA"/>
</dbReference>
<gene>
    <name evidence="1" type="ORF">HPB50_004931</name>
</gene>